<dbReference type="SUPFAM" id="SSF51445">
    <property type="entry name" value="(Trans)glycosidases"/>
    <property type="match status" value="1"/>
</dbReference>
<dbReference type="AlphaFoldDB" id="A0A1G6A2F9"/>
<dbReference type="Pfam" id="PF08924">
    <property type="entry name" value="Rv2525c_GlyHyd-like"/>
    <property type="match status" value="1"/>
</dbReference>
<dbReference type="RefSeq" id="WP_090874250.1">
    <property type="nucleotide sequence ID" value="NZ_FMXQ01000001.1"/>
</dbReference>
<evidence type="ECO:0000259" key="1">
    <source>
        <dbReference type="Pfam" id="PF08924"/>
    </source>
</evidence>
<accession>A0A1G6A2F9</accession>
<proteinExistence type="predicted"/>
<dbReference type="Proteomes" id="UP000199071">
    <property type="component" value="Unassembled WGS sequence"/>
</dbReference>
<dbReference type="EMBL" id="FMXQ01000001">
    <property type="protein sequence ID" value="SDB02597.1"/>
    <property type="molecule type" value="Genomic_DNA"/>
</dbReference>
<gene>
    <name evidence="2" type="ORF">SAMN02982931_00087</name>
</gene>
<reference evidence="2 3" key="1">
    <citation type="submission" date="2016-10" db="EMBL/GenBank/DDBJ databases">
        <authorList>
            <person name="de Groot N.N."/>
        </authorList>
    </citation>
    <scope>NUCLEOTIDE SEQUENCE [LARGE SCALE GENOMIC DNA]</scope>
    <source>
        <strain evidence="2 3">ATCC 35022</strain>
    </source>
</reference>
<organism evidence="2 3">
    <name type="scientific">Bauldia litoralis</name>
    <dbReference type="NCBI Taxonomy" id="665467"/>
    <lineage>
        <taxon>Bacteria</taxon>
        <taxon>Pseudomonadati</taxon>
        <taxon>Pseudomonadota</taxon>
        <taxon>Alphaproteobacteria</taxon>
        <taxon>Hyphomicrobiales</taxon>
        <taxon>Kaistiaceae</taxon>
        <taxon>Bauldia</taxon>
    </lineage>
</organism>
<evidence type="ECO:0000313" key="3">
    <source>
        <dbReference type="Proteomes" id="UP000199071"/>
    </source>
</evidence>
<evidence type="ECO:0000313" key="2">
    <source>
        <dbReference type="EMBL" id="SDB02597.1"/>
    </source>
</evidence>
<dbReference type="InterPro" id="IPR017853">
    <property type="entry name" value="GH"/>
</dbReference>
<dbReference type="STRING" id="665467.SAMN02982931_00087"/>
<protein>
    <recommendedName>
        <fullName evidence="1">Rv2525c-like glycoside hydrolase-like domain-containing protein</fullName>
    </recommendedName>
</protein>
<keyword evidence="3" id="KW-1185">Reference proteome</keyword>
<feature type="domain" description="Rv2525c-like glycoside hydrolase-like" evidence="1">
    <location>
        <begin position="16"/>
        <end position="151"/>
    </location>
</feature>
<name>A0A1G6A2F9_9HYPH</name>
<dbReference type="InterPro" id="IPR015020">
    <property type="entry name" value="Rv2525c-like_Glyco_Hydro-like"/>
</dbReference>
<dbReference type="OrthoDB" id="5395100at2"/>
<dbReference type="Gene3D" id="3.20.20.80">
    <property type="entry name" value="Glycosidases"/>
    <property type="match status" value="1"/>
</dbReference>
<sequence length="210" mass="21890">MTIIDTSRSTVGCVDCLKDAGVTTVFRYYARETRLPEKRLTRDEAERLIAAGIAIGAIFQNAGDSAACFSAEHGAADAGSARDYAASVIGQPAGSAIWFAVDYDAGDGDIAARIVPHFRAIGRELTIGGASYRVGVYGTGRVCAAVAAAGLADFTWLSNRPGDGPFADWTLRQEAPAALCGLPVDGNKARQGIVEFGAFAGLDDPGQTRL</sequence>